<accession>A0A2S1LKA8</accession>
<dbReference type="KEGG" id="fki:FK004_02220"/>
<dbReference type="Proteomes" id="UP000244677">
    <property type="component" value="Chromosome"/>
</dbReference>
<dbReference type="PROSITE" id="PS51257">
    <property type="entry name" value="PROKAR_LIPOPROTEIN"/>
    <property type="match status" value="1"/>
</dbReference>
<keyword evidence="2" id="KW-1185">Reference proteome</keyword>
<dbReference type="AlphaFoldDB" id="A0A2S1LKA8"/>
<dbReference type="EMBL" id="CP020919">
    <property type="protein sequence ID" value="AWG24119.1"/>
    <property type="molecule type" value="Genomic_DNA"/>
</dbReference>
<dbReference type="NCBIfam" id="TIGR03512">
    <property type="entry name" value="GldD_lipo"/>
    <property type="match status" value="1"/>
</dbReference>
<keyword evidence="1" id="KW-0449">Lipoprotein</keyword>
<evidence type="ECO:0000313" key="1">
    <source>
        <dbReference type="EMBL" id="AWG24119.1"/>
    </source>
</evidence>
<name>A0A2S1LKA8_9FLAO</name>
<dbReference type="Pfam" id="PF25593">
    <property type="entry name" value="GldD_lipo"/>
    <property type="match status" value="1"/>
</dbReference>
<evidence type="ECO:0000313" key="2">
    <source>
        <dbReference type="Proteomes" id="UP000244677"/>
    </source>
</evidence>
<gene>
    <name evidence="1" type="ORF">FK004_02220</name>
</gene>
<dbReference type="RefSeq" id="WP_108735777.1">
    <property type="nucleotide sequence ID" value="NZ_CP020919.1"/>
</dbReference>
<reference evidence="1 2" key="1">
    <citation type="submission" date="2017-04" db="EMBL/GenBank/DDBJ databases">
        <title>Complete genome sequence of Flavobacterium kingsejong AJ004.</title>
        <authorList>
            <person name="Lee P.C."/>
        </authorList>
    </citation>
    <scope>NUCLEOTIDE SEQUENCE [LARGE SCALE GENOMIC DNA]</scope>
    <source>
        <strain evidence="1 2">AJ004</strain>
    </source>
</reference>
<proteinExistence type="predicted"/>
<organism evidence="1 2">
    <name type="scientific">Flavobacterium kingsejongi</name>
    <dbReference type="NCBI Taxonomy" id="1678728"/>
    <lineage>
        <taxon>Bacteria</taxon>
        <taxon>Pseudomonadati</taxon>
        <taxon>Bacteroidota</taxon>
        <taxon>Flavobacteriia</taxon>
        <taxon>Flavobacteriales</taxon>
        <taxon>Flavobacteriaceae</taxon>
        <taxon>Flavobacterium</taxon>
    </lineage>
</organism>
<sequence>MLNSVVKFAVVLLVPVLFLSCKDDVLPKPKSHLRLDYPAPKYELFNTACPYAFNYNSLGIIKHEGDCNYRIEYPLMKATVYLNYKKVDNNIEALLKDAQKLTYGHVVKADEIISQPFLNPDQKVYGMFYEVGGNAASPTQFYATDSTRNFVLGSVYFYAKPNFDSIFPAADYIRHDVKNLMETLRWK</sequence>
<dbReference type="OrthoDB" id="679501at2"/>
<dbReference type="InterPro" id="IPR019850">
    <property type="entry name" value="GldD-like"/>
</dbReference>
<protein>
    <submittedName>
        <fullName evidence="1">Gliding motility lipoprotein GldD</fullName>
    </submittedName>
</protein>